<sequence length="158" mass="17785">MIGIALNSNKTSISKLRITANKLLLVSTNVVIVTNDKQVESIFGEHPNISVISQQKPFTNKNQLGEIYAASSIYPDKTDFITLSTEYDQLRPSILTTLVNNSNCYAATIDHSYYQISHFNISNPDLSQYLHLDDLDLKQFITQEMQCLPLTFSSGDMF</sequence>
<dbReference type="Proteomes" id="UP001596186">
    <property type="component" value="Unassembled WGS sequence"/>
</dbReference>
<dbReference type="RefSeq" id="WP_125591729.1">
    <property type="nucleotide sequence ID" value="NZ_JBHSSN010000002.1"/>
</dbReference>
<name>A0ABW1USE1_9LACO</name>
<dbReference type="EMBL" id="JBHSSN010000002">
    <property type="protein sequence ID" value="MFC6322345.1"/>
    <property type="molecule type" value="Genomic_DNA"/>
</dbReference>
<reference evidence="2" key="1">
    <citation type="journal article" date="2019" name="Int. J. Syst. Evol. Microbiol.">
        <title>The Global Catalogue of Microorganisms (GCM) 10K type strain sequencing project: providing services to taxonomists for standard genome sequencing and annotation.</title>
        <authorList>
            <consortium name="The Broad Institute Genomics Platform"/>
            <consortium name="The Broad Institute Genome Sequencing Center for Infectious Disease"/>
            <person name="Wu L."/>
            <person name="Ma J."/>
        </authorList>
    </citation>
    <scope>NUCLEOTIDE SEQUENCE [LARGE SCALE GENOMIC DNA]</scope>
    <source>
        <strain evidence="2">CCM 8895</strain>
    </source>
</reference>
<evidence type="ECO:0000313" key="1">
    <source>
        <dbReference type="EMBL" id="MFC6322345.1"/>
    </source>
</evidence>
<gene>
    <name evidence="1" type="ORF">ACFP1F_01010</name>
</gene>
<organism evidence="1 2">
    <name type="scientific">Companilactobacillus baiquanensis</name>
    <dbReference type="NCBI Taxonomy" id="2486005"/>
    <lineage>
        <taxon>Bacteria</taxon>
        <taxon>Bacillati</taxon>
        <taxon>Bacillota</taxon>
        <taxon>Bacilli</taxon>
        <taxon>Lactobacillales</taxon>
        <taxon>Lactobacillaceae</taxon>
        <taxon>Companilactobacillus</taxon>
    </lineage>
</organism>
<proteinExistence type="predicted"/>
<accession>A0ABW1USE1</accession>
<comment type="caution">
    <text evidence="1">The sequence shown here is derived from an EMBL/GenBank/DDBJ whole genome shotgun (WGS) entry which is preliminary data.</text>
</comment>
<protein>
    <submittedName>
        <fullName evidence="1">Uncharacterized protein</fullName>
    </submittedName>
</protein>
<keyword evidence="2" id="KW-1185">Reference proteome</keyword>
<evidence type="ECO:0000313" key="2">
    <source>
        <dbReference type="Proteomes" id="UP001596186"/>
    </source>
</evidence>